<dbReference type="InterPro" id="IPR032701">
    <property type="entry name" value="Prok-E2_B_dom"/>
</dbReference>
<dbReference type="RefSeq" id="WP_267536626.1">
    <property type="nucleotide sequence ID" value="NZ_JAPNKA010000001.1"/>
</dbReference>
<dbReference type="Pfam" id="PF14461">
    <property type="entry name" value="Prok-E2_B"/>
    <property type="match status" value="1"/>
</dbReference>
<gene>
    <name evidence="3" type="ORF">OV287_25430</name>
</gene>
<proteinExistence type="predicted"/>
<dbReference type="Gene3D" id="3.40.50.720">
    <property type="entry name" value="NAD(P)-binding Rossmann-like Domain"/>
    <property type="match status" value="1"/>
</dbReference>
<dbReference type="Proteomes" id="UP001207654">
    <property type="component" value="Unassembled WGS sequence"/>
</dbReference>
<sequence length="588" mass="64649">MSPAPGKKTPPTHREILEDLASKGVLEEWRIGPLSSTGSTQVGQAEQVALTGHLTLQDHRFRLRVTLPRTFPGCLPEITIEKVEPDLKLPHLVGDRQLCYEAGANLLDRHDPWGVAYEALLRARAMLSDMLSGSRAQEFAQEVIAYWSRFSLRGYDGIGCDIGAGEHPYVTMALYTVLGDLLAVADEPKVILKRLPQYEATLARTERALYIPIDPVAVDPNFEPKELGTLAGLRKYIRALPQEDHLKLEKLLARRVGSQQLVVLGVRRPRGERALIGVHLEQLRGGHPLAKEHADAQVVPVELLRYDHAFLAPRGGASVGFRKRRVLLAGCGAVGGHIALALARAGVGQLSLVDQDVFELANTYRHVCGMAQVGQPKVLGLKHELERLIPYVEVTPHAGALEQFLQNDPAGLRAYDLIISALGHPTIELDLNERLWSDPGFPPAIFAWVEPLGLGGHVLLTHVRGSQGLARGCLECIHQRPNVGGPLENRAAFASPDVTYTHDTLGCGSQHLPFADLDALRTAELAARLALRVLRGEVEEAPLLSWKGDRRAFEQAGYTVTHRYKTEPDQLEAERLLYRCENCPVCGE</sequence>
<accession>A0ABT4A845</accession>
<feature type="domain" description="Prokaryotic E2 family B" evidence="2">
    <location>
        <begin position="55"/>
        <end position="149"/>
    </location>
</feature>
<dbReference type="PANTHER" id="PTHR43267:SF1">
    <property type="entry name" value="TRNA THREONYLCARBAMOYLADENOSINE DEHYDRATASE"/>
    <property type="match status" value="1"/>
</dbReference>
<keyword evidence="3" id="KW-0808">Transferase</keyword>
<dbReference type="GO" id="GO:0016779">
    <property type="term" value="F:nucleotidyltransferase activity"/>
    <property type="evidence" value="ECO:0007669"/>
    <property type="project" value="UniProtKB-KW"/>
</dbReference>
<reference evidence="3 4" key="1">
    <citation type="submission" date="2022-11" db="EMBL/GenBank/DDBJ databases">
        <title>Minimal conservation of predation-associated metabolite biosynthetic gene clusters underscores biosynthetic potential of Myxococcota including descriptions for ten novel species: Archangium lansinium sp. nov., Myxococcus landrumus sp. nov., Nannocystis bai.</title>
        <authorList>
            <person name="Ahearne A."/>
            <person name="Stevens C."/>
            <person name="Phillips K."/>
        </authorList>
    </citation>
    <scope>NUCLEOTIDE SEQUENCE [LARGE SCALE GENOMIC DNA]</scope>
    <source>
        <strain evidence="3 4">MIWBW</strain>
    </source>
</reference>
<dbReference type="Pfam" id="PF00899">
    <property type="entry name" value="ThiF"/>
    <property type="match status" value="1"/>
</dbReference>
<protein>
    <submittedName>
        <fullName evidence="3">ThiF family adenylyltransferase</fullName>
    </submittedName>
</protein>
<evidence type="ECO:0000313" key="3">
    <source>
        <dbReference type="EMBL" id="MCY1077817.1"/>
    </source>
</evidence>
<organism evidence="3 4">
    <name type="scientific">Archangium lansingense</name>
    <dbReference type="NCBI Taxonomy" id="2995310"/>
    <lineage>
        <taxon>Bacteria</taxon>
        <taxon>Pseudomonadati</taxon>
        <taxon>Myxococcota</taxon>
        <taxon>Myxococcia</taxon>
        <taxon>Myxococcales</taxon>
        <taxon>Cystobacterineae</taxon>
        <taxon>Archangiaceae</taxon>
        <taxon>Archangium</taxon>
    </lineage>
</organism>
<dbReference type="PANTHER" id="PTHR43267">
    <property type="entry name" value="TRNA THREONYLCARBAMOYLADENOSINE DEHYDRATASE"/>
    <property type="match status" value="1"/>
</dbReference>
<evidence type="ECO:0000259" key="2">
    <source>
        <dbReference type="Pfam" id="PF14461"/>
    </source>
</evidence>
<dbReference type="SUPFAM" id="SSF69572">
    <property type="entry name" value="Activating enzymes of the ubiquitin-like proteins"/>
    <property type="match status" value="1"/>
</dbReference>
<feature type="domain" description="THIF-type NAD/FAD binding fold" evidence="1">
    <location>
        <begin position="322"/>
        <end position="481"/>
    </location>
</feature>
<dbReference type="InterPro" id="IPR000594">
    <property type="entry name" value="ThiF_NAD_FAD-bd"/>
</dbReference>
<keyword evidence="4" id="KW-1185">Reference proteome</keyword>
<dbReference type="InterPro" id="IPR035985">
    <property type="entry name" value="Ubiquitin-activating_enz"/>
</dbReference>
<evidence type="ECO:0000313" key="4">
    <source>
        <dbReference type="Proteomes" id="UP001207654"/>
    </source>
</evidence>
<dbReference type="InterPro" id="IPR045886">
    <property type="entry name" value="ThiF/MoeB/HesA"/>
</dbReference>
<comment type="caution">
    <text evidence="3">The sequence shown here is derived from an EMBL/GenBank/DDBJ whole genome shotgun (WGS) entry which is preliminary data.</text>
</comment>
<evidence type="ECO:0000259" key="1">
    <source>
        <dbReference type="Pfam" id="PF00899"/>
    </source>
</evidence>
<keyword evidence="3" id="KW-0548">Nucleotidyltransferase</keyword>
<name>A0ABT4A845_9BACT</name>
<dbReference type="EMBL" id="JAPNKA010000001">
    <property type="protein sequence ID" value="MCY1077817.1"/>
    <property type="molecule type" value="Genomic_DNA"/>
</dbReference>